<sequence>MRNDNRLCGGHHENAHPNADNKGQPVQGCAEGVYPAHAPGSDFPAHQNGGGVCQGEHHHGIDPVYVACYVIGRKNFGGLGHITHHRGKQGGAQPPEGLVAHHGKAVPPKAARHGHAGAQQKSGAQRIAPAEGGAQEHDDEFQNPG</sequence>
<evidence type="ECO:0000313" key="2">
    <source>
        <dbReference type="EMBL" id="MPN27044.1"/>
    </source>
</evidence>
<feature type="region of interest" description="Disordered" evidence="1">
    <location>
        <begin position="82"/>
        <end position="145"/>
    </location>
</feature>
<dbReference type="AlphaFoldDB" id="A0A645GSR0"/>
<evidence type="ECO:0000256" key="1">
    <source>
        <dbReference type="SAM" id="MobiDB-lite"/>
    </source>
</evidence>
<feature type="region of interest" description="Disordered" evidence="1">
    <location>
        <begin position="1"/>
        <end position="25"/>
    </location>
</feature>
<dbReference type="EMBL" id="VSSQ01076797">
    <property type="protein sequence ID" value="MPN27044.1"/>
    <property type="molecule type" value="Genomic_DNA"/>
</dbReference>
<feature type="compositionally biased region" description="Basic and acidic residues" evidence="1">
    <location>
        <begin position="1"/>
        <end position="15"/>
    </location>
</feature>
<name>A0A645GSR0_9ZZZZ</name>
<reference evidence="2" key="1">
    <citation type="submission" date="2019-08" db="EMBL/GenBank/DDBJ databases">
        <authorList>
            <person name="Kucharzyk K."/>
            <person name="Murdoch R.W."/>
            <person name="Higgins S."/>
            <person name="Loffler F."/>
        </authorList>
    </citation>
    <scope>NUCLEOTIDE SEQUENCE</scope>
</reference>
<gene>
    <name evidence="2" type="ORF">SDC9_174471</name>
</gene>
<accession>A0A645GSR0</accession>
<protein>
    <submittedName>
        <fullName evidence="2">Uncharacterized protein</fullName>
    </submittedName>
</protein>
<comment type="caution">
    <text evidence="2">The sequence shown here is derived from an EMBL/GenBank/DDBJ whole genome shotgun (WGS) entry which is preliminary data.</text>
</comment>
<proteinExistence type="predicted"/>
<organism evidence="2">
    <name type="scientific">bioreactor metagenome</name>
    <dbReference type="NCBI Taxonomy" id="1076179"/>
    <lineage>
        <taxon>unclassified sequences</taxon>
        <taxon>metagenomes</taxon>
        <taxon>ecological metagenomes</taxon>
    </lineage>
</organism>